<dbReference type="RefSeq" id="WP_167673925.1">
    <property type="nucleotide sequence ID" value="NZ_JAATJS010000005.1"/>
</dbReference>
<accession>A0ABX0VDW1</accession>
<dbReference type="EMBL" id="JAATJS010000005">
    <property type="protein sequence ID" value="NIX78017.1"/>
    <property type="molecule type" value="Genomic_DNA"/>
</dbReference>
<dbReference type="Proteomes" id="UP000707352">
    <property type="component" value="Unassembled WGS sequence"/>
</dbReference>
<reference evidence="2 3" key="1">
    <citation type="submission" date="2020-03" db="EMBL/GenBank/DDBJ databases">
        <title>The genome sequence of Microvirga sp. c23x22.</title>
        <authorList>
            <person name="Zhang X."/>
        </authorList>
    </citation>
    <scope>NUCLEOTIDE SEQUENCE [LARGE SCALE GENOMIC DNA]</scope>
    <source>
        <strain evidence="3">c23x22</strain>
    </source>
</reference>
<evidence type="ECO:0000256" key="1">
    <source>
        <dbReference type="SAM" id="SignalP"/>
    </source>
</evidence>
<keyword evidence="1" id="KW-0732">Signal</keyword>
<evidence type="ECO:0000313" key="3">
    <source>
        <dbReference type="Proteomes" id="UP000707352"/>
    </source>
</evidence>
<sequence length="196" mass="21953">MIQKFVCLPLFFALSLPAFADDCPTAQTAKLGFLLERPGAQAEIRFTSDHFVHAVNTFAGGKRQDALYYRGLFLVSRFDDTARTINVPLSDLRSIFPLDLTTRRALTYAPADPTKAGALVSIEMTVTGQERLQLGPCTYNVLVIRNRFLNAEGRVLSEHTDLYSQDLSFILAKRYDERGGVQTTVKYQSIKPLNRS</sequence>
<organism evidence="2 3">
    <name type="scientific">Microvirga terricola</name>
    <dbReference type="NCBI Taxonomy" id="2719797"/>
    <lineage>
        <taxon>Bacteria</taxon>
        <taxon>Pseudomonadati</taxon>
        <taxon>Pseudomonadota</taxon>
        <taxon>Alphaproteobacteria</taxon>
        <taxon>Hyphomicrobiales</taxon>
        <taxon>Methylobacteriaceae</taxon>
        <taxon>Microvirga</taxon>
    </lineage>
</organism>
<evidence type="ECO:0008006" key="4">
    <source>
        <dbReference type="Google" id="ProtNLM"/>
    </source>
</evidence>
<comment type="caution">
    <text evidence="2">The sequence shown here is derived from an EMBL/GenBank/DDBJ whole genome shotgun (WGS) entry which is preliminary data.</text>
</comment>
<keyword evidence="3" id="KW-1185">Reference proteome</keyword>
<proteinExistence type="predicted"/>
<feature type="signal peptide" evidence="1">
    <location>
        <begin position="1"/>
        <end position="20"/>
    </location>
</feature>
<evidence type="ECO:0000313" key="2">
    <source>
        <dbReference type="EMBL" id="NIX78017.1"/>
    </source>
</evidence>
<feature type="chain" id="PRO_5046875700" description="Lipid/polyisoprenoid-binding YceI-like domain-containing protein" evidence="1">
    <location>
        <begin position="21"/>
        <end position="196"/>
    </location>
</feature>
<protein>
    <recommendedName>
        <fullName evidence="4">Lipid/polyisoprenoid-binding YceI-like domain-containing protein</fullName>
    </recommendedName>
</protein>
<gene>
    <name evidence="2" type="ORF">HB375_15570</name>
</gene>
<name>A0ABX0VDW1_9HYPH</name>